<evidence type="ECO:0000256" key="12">
    <source>
        <dbReference type="SAM" id="Phobius"/>
    </source>
</evidence>
<dbReference type="SUPFAM" id="SSF51905">
    <property type="entry name" value="FAD/NAD(P)-binding domain"/>
    <property type="match status" value="1"/>
</dbReference>
<keyword evidence="15" id="KW-1185">Reference proteome</keyword>
<dbReference type="UniPathway" id="UPA00253">
    <property type="reaction ID" value="UER00328"/>
</dbReference>
<keyword evidence="2 11" id="KW-0285">Flavoprotein</keyword>
<evidence type="ECO:0000256" key="7">
    <source>
        <dbReference type="ARBA" id="ARBA00023002"/>
    </source>
</evidence>
<dbReference type="AlphaFoldDB" id="A0A899G904"/>
<dbReference type="GO" id="GO:0034354">
    <property type="term" value="P:'de novo' NAD+ biosynthetic process from L-tryptophan"/>
    <property type="evidence" value="ECO:0007669"/>
    <property type="project" value="UniProtKB-UniRule"/>
</dbReference>
<keyword evidence="6 11" id="KW-0521">NADP</keyword>
<dbReference type="HAMAP" id="MF_01971">
    <property type="entry name" value="Kynurenine_monooxygenase"/>
    <property type="match status" value="1"/>
</dbReference>
<dbReference type="InterPro" id="IPR002938">
    <property type="entry name" value="FAD-bd"/>
</dbReference>
<dbReference type="GO" id="GO:0005741">
    <property type="term" value="C:mitochondrial outer membrane"/>
    <property type="evidence" value="ECO:0007669"/>
    <property type="project" value="UniProtKB-SubCell"/>
</dbReference>
<dbReference type="EMBL" id="CP054536">
    <property type="protein sequence ID" value="QSL65057.1"/>
    <property type="molecule type" value="Genomic_DNA"/>
</dbReference>
<comment type="similarity">
    <text evidence="11">Belongs to the aromatic-ring hydroxylase family. KMO subfamily.</text>
</comment>
<dbReference type="GO" id="GO:0071949">
    <property type="term" value="F:FAD binding"/>
    <property type="evidence" value="ECO:0007669"/>
    <property type="project" value="InterPro"/>
</dbReference>
<evidence type="ECO:0000256" key="6">
    <source>
        <dbReference type="ARBA" id="ARBA00022857"/>
    </source>
</evidence>
<name>A0A899G904_9ASCO</name>
<dbReference type="PRINTS" id="PR00420">
    <property type="entry name" value="RNGMNOXGNASE"/>
</dbReference>
<evidence type="ECO:0000256" key="9">
    <source>
        <dbReference type="ARBA" id="ARBA00023128"/>
    </source>
</evidence>
<dbReference type="GO" id="GO:0070189">
    <property type="term" value="P:kynurenine metabolic process"/>
    <property type="evidence" value="ECO:0007669"/>
    <property type="project" value="TreeGrafter"/>
</dbReference>
<dbReference type="GO" id="GO:0043420">
    <property type="term" value="P:anthranilate metabolic process"/>
    <property type="evidence" value="ECO:0007669"/>
    <property type="project" value="UniProtKB-UniRule"/>
</dbReference>
<dbReference type="Gene3D" id="3.50.50.60">
    <property type="entry name" value="FAD/NAD(P)-binding domain"/>
    <property type="match status" value="1"/>
</dbReference>
<dbReference type="GO" id="GO:0006569">
    <property type="term" value="P:L-tryptophan catabolic process"/>
    <property type="evidence" value="ECO:0007669"/>
    <property type="project" value="UniProtKB-UniRule"/>
</dbReference>
<dbReference type="InterPro" id="IPR027545">
    <property type="entry name" value="Kynurenine_monooxygenase"/>
</dbReference>
<keyword evidence="11 12" id="KW-0472">Membrane</keyword>
<feature type="domain" description="FAD-binding" evidence="13">
    <location>
        <begin position="7"/>
        <end position="338"/>
    </location>
</feature>
<keyword evidence="3 11" id="KW-0662">Pyridine nucleotide biosynthesis</keyword>
<keyword evidence="4 11" id="KW-1000">Mitochondrion outer membrane</keyword>
<evidence type="ECO:0000256" key="10">
    <source>
        <dbReference type="ARBA" id="ARBA00047818"/>
    </source>
</evidence>
<dbReference type="EC" id="1.14.13.9" evidence="11"/>
<evidence type="ECO:0000256" key="3">
    <source>
        <dbReference type="ARBA" id="ARBA00022642"/>
    </source>
</evidence>
<organism evidence="14 15">
    <name type="scientific">Pneumocystis wakefieldiae</name>
    <dbReference type="NCBI Taxonomy" id="38082"/>
    <lineage>
        <taxon>Eukaryota</taxon>
        <taxon>Fungi</taxon>
        <taxon>Dikarya</taxon>
        <taxon>Ascomycota</taxon>
        <taxon>Taphrinomycotina</taxon>
        <taxon>Pneumocystomycetes</taxon>
        <taxon>Pneumocystaceae</taxon>
        <taxon>Pneumocystis</taxon>
    </lineage>
</organism>
<evidence type="ECO:0000313" key="15">
    <source>
        <dbReference type="Proteomes" id="UP000663699"/>
    </source>
</evidence>
<keyword evidence="5 11" id="KW-0274">FAD</keyword>
<evidence type="ECO:0000256" key="5">
    <source>
        <dbReference type="ARBA" id="ARBA00022827"/>
    </source>
</evidence>
<feature type="transmembrane region" description="Helical" evidence="12">
    <location>
        <begin position="390"/>
        <end position="408"/>
    </location>
</feature>
<dbReference type="PANTHER" id="PTHR46028">
    <property type="entry name" value="KYNURENINE 3-MONOOXYGENASE"/>
    <property type="match status" value="1"/>
</dbReference>
<protein>
    <recommendedName>
        <fullName evidence="11">Kynurenine 3-monooxygenase</fullName>
        <ecNumber evidence="11">1.14.13.9</ecNumber>
    </recommendedName>
    <alternativeName>
        <fullName evidence="11">Biosynthesis of nicotinic acid protein 4</fullName>
    </alternativeName>
    <alternativeName>
        <fullName evidence="11">Kynurenine 3-hydroxylase</fullName>
    </alternativeName>
</protein>
<evidence type="ECO:0000256" key="2">
    <source>
        <dbReference type="ARBA" id="ARBA00022630"/>
    </source>
</evidence>
<dbReference type="PANTHER" id="PTHR46028:SF2">
    <property type="entry name" value="KYNURENINE 3-MONOOXYGENASE"/>
    <property type="match status" value="1"/>
</dbReference>
<comment type="function">
    <text evidence="11">Catalyzes the hydroxylation of L-kynurenine (L-Kyn) to form 3-hydroxy-L-kynurenine (L-3OHKyn). Required for synthesis of quinolinic acid.</text>
</comment>
<comment type="subcellular location">
    <subcellularLocation>
        <location evidence="11">Mitochondrion outer membrane</location>
    </subcellularLocation>
</comment>
<evidence type="ECO:0000256" key="1">
    <source>
        <dbReference type="ARBA" id="ARBA00001974"/>
    </source>
</evidence>
<comment type="catalytic activity">
    <reaction evidence="10 11">
        <text>L-kynurenine + NADPH + O2 + H(+) = 3-hydroxy-L-kynurenine + NADP(+) + H2O</text>
        <dbReference type="Rhea" id="RHEA:20545"/>
        <dbReference type="ChEBI" id="CHEBI:15377"/>
        <dbReference type="ChEBI" id="CHEBI:15378"/>
        <dbReference type="ChEBI" id="CHEBI:15379"/>
        <dbReference type="ChEBI" id="CHEBI:57783"/>
        <dbReference type="ChEBI" id="CHEBI:57959"/>
        <dbReference type="ChEBI" id="CHEBI:58125"/>
        <dbReference type="ChEBI" id="CHEBI:58349"/>
        <dbReference type="EC" id="1.14.13.9"/>
    </reaction>
</comment>
<sequence length="459" mass="53372">MTNIKKIAIVGGGPVGALSALFFGMNGWEVELYERRYDIRNSKNDNLSVGKSINLALSERGIESLRHIGLDKVILENTIPMYGRMIHTREGKQTSRRYDAYGRYINSIDRKWLTAKLLNEAEKLPNVKLFFDCKVVDCDFDTGTVWFRRNYEVDNLIKTNVDFIIGCDGVYSIVRQSLERKTMVDFEKKYIDSMWCEFSIPALIKDEALHYAIEPNYLHIWPRKTFMFIALPNTNKTFTCTLFMPKVMFEKIQTEYDLLELFSQNFPDLINLIGYNELVRQFFMNPKSPLVTIKCKPHFYKSKCVIIGDASHCMVPFYGQGMNCGFEDVRLLYQLINSNSTNLEKALIDYSNTRYVDVVAMCDLALHNWEDMRSSISQGYAIKKIIENFLYLRFPFLGIVPLYTMISFSNIRYSLALEKWKRQRKILDFLIYTGGIGAFGSIMYLVTRIIFKGMKFLSN</sequence>
<proteinExistence type="inferred from homology"/>
<feature type="transmembrane region" description="Helical" evidence="12">
    <location>
        <begin position="429"/>
        <end position="451"/>
    </location>
</feature>
<evidence type="ECO:0000256" key="11">
    <source>
        <dbReference type="HAMAP-Rule" id="MF_03018"/>
    </source>
</evidence>
<dbReference type="GO" id="GO:0019805">
    <property type="term" value="P:quinolinate biosynthetic process"/>
    <property type="evidence" value="ECO:0007669"/>
    <property type="project" value="UniProtKB-UniRule"/>
</dbReference>
<dbReference type="GO" id="GO:0004502">
    <property type="term" value="F:kynurenine 3-monooxygenase activity"/>
    <property type="evidence" value="ECO:0007669"/>
    <property type="project" value="UniProtKB-UniRule"/>
</dbReference>
<keyword evidence="8 11" id="KW-0503">Monooxygenase</keyword>
<evidence type="ECO:0000256" key="8">
    <source>
        <dbReference type="ARBA" id="ARBA00023033"/>
    </source>
</evidence>
<dbReference type="OrthoDB" id="10053569at2759"/>
<evidence type="ECO:0000313" key="14">
    <source>
        <dbReference type="EMBL" id="QSL65057.1"/>
    </source>
</evidence>
<dbReference type="Pfam" id="PF01494">
    <property type="entry name" value="FAD_binding_3"/>
    <property type="match status" value="1"/>
</dbReference>
<evidence type="ECO:0000259" key="13">
    <source>
        <dbReference type="Pfam" id="PF01494"/>
    </source>
</evidence>
<reference evidence="14" key="1">
    <citation type="submission" date="2020-06" db="EMBL/GenBank/DDBJ databases">
        <title>Genomes of multiple members of Pneumocystis genus reveal paths to human pathogen Pneumocystis jirovecii.</title>
        <authorList>
            <person name="Cisse O.H."/>
            <person name="Ma L."/>
            <person name="Dekker J."/>
            <person name="Khil P."/>
            <person name="Jo J."/>
            <person name="Brenchley J."/>
            <person name="Blair R."/>
            <person name="Pahar B."/>
            <person name="Chabe M."/>
            <person name="Van Rompay K.A."/>
            <person name="Keesler R."/>
            <person name="Sukura A."/>
            <person name="Hirsch V."/>
            <person name="Kutty G."/>
            <person name="Liu Y."/>
            <person name="Peng L."/>
            <person name="Chen J."/>
            <person name="Song J."/>
            <person name="Weissenbacher-Lang C."/>
            <person name="Xu J."/>
            <person name="Upham N.S."/>
            <person name="Stajich J.E."/>
            <person name="Cuomo C.A."/>
            <person name="Cushion M.T."/>
            <person name="Kovacs J.A."/>
        </authorList>
    </citation>
    <scope>NUCLEOTIDE SEQUENCE</scope>
    <source>
        <strain evidence="14">2A</strain>
    </source>
</reference>
<gene>
    <name evidence="11" type="primary">BNA4</name>
    <name evidence="14" type="ORF">MERGE_002362</name>
</gene>
<evidence type="ECO:0000256" key="4">
    <source>
        <dbReference type="ARBA" id="ARBA00022787"/>
    </source>
</evidence>
<dbReference type="FunFam" id="3.50.50.60:FF:000129">
    <property type="entry name" value="Kynurenine 3-monooxygenase"/>
    <property type="match status" value="1"/>
</dbReference>
<comment type="pathway">
    <text evidence="11">Cofactor biosynthesis; NAD(+) biosynthesis; quinolinate from L-kynurenine: step 1/3.</text>
</comment>
<comment type="cofactor">
    <cofactor evidence="1 11">
        <name>FAD</name>
        <dbReference type="ChEBI" id="CHEBI:57692"/>
    </cofactor>
</comment>
<keyword evidence="12" id="KW-1133">Transmembrane helix</keyword>
<feature type="transmembrane region" description="Helical" evidence="12">
    <location>
        <begin position="7"/>
        <end position="28"/>
    </location>
</feature>
<keyword evidence="7 11" id="KW-0560">Oxidoreductase</keyword>
<dbReference type="Proteomes" id="UP000663699">
    <property type="component" value="Chromosome 5"/>
</dbReference>
<keyword evidence="9 11" id="KW-0496">Mitochondrion</keyword>
<dbReference type="InterPro" id="IPR036188">
    <property type="entry name" value="FAD/NAD-bd_sf"/>
</dbReference>
<accession>A0A899G904</accession>
<keyword evidence="12" id="KW-0812">Transmembrane</keyword>